<protein>
    <recommendedName>
        <fullName evidence="3">Protein kinase domain-containing protein</fullName>
    </recommendedName>
</protein>
<accession>A0A2B7WM14</accession>
<proteinExistence type="predicted"/>
<dbReference type="AlphaFoldDB" id="A0A2B7WM14"/>
<dbReference type="EMBL" id="PDNA01000311">
    <property type="protein sequence ID" value="PGG97805.1"/>
    <property type="molecule type" value="Genomic_DNA"/>
</dbReference>
<dbReference type="Proteomes" id="UP000224634">
    <property type="component" value="Unassembled WGS sequence"/>
</dbReference>
<evidence type="ECO:0000313" key="2">
    <source>
        <dbReference type="Proteomes" id="UP000224634"/>
    </source>
</evidence>
<evidence type="ECO:0000313" key="1">
    <source>
        <dbReference type="EMBL" id="PGG97805.1"/>
    </source>
</evidence>
<evidence type="ECO:0008006" key="3">
    <source>
        <dbReference type="Google" id="ProtNLM"/>
    </source>
</evidence>
<reference evidence="1 2" key="1">
    <citation type="submission" date="2017-10" db="EMBL/GenBank/DDBJ databases">
        <title>Comparative genomics in systemic dimorphic fungi from Ajellomycetaceae.</title>
        <authorList>
            <person name="Munoz J.F."/>
            <person name="Mcewen J.G."/>
            <person name="Clay O.K."/>
            <person name="Cuomo C.A."/>
        </authorList>
    </citation>
    <scope>NUCLEOTIDE SEQUENCE [LARGE SCALE GENOMIC DNA]</scope>
    <source>
        <strain evidence="1 2">UAMH7299</strain>
    </source>
</reference>
<keyword evidence="2" id="KW-1185">Reference proteome</keyword>
<name>A0A2B7WM14_POLH7</name>
<dbReference type="STRING" id="1447883.A0A2B7WM14"/>
<gene>
    <name evidence="1" type="ORF">AJ80_09642</name>
</gene>
<dbReference type="OrthoDB" id="4203353at2759"/>
<sequence>MVVSFLEHEIPAGEKLSRKVWQESPVGDAKAENVLVDQYGNAWIIDFSGGYTDGWVEENVKETKAGDLQGLQQIKKFLGILNSET</sequence>
<comment type="caution">
    <text evidence="1">The sequence shown here is derived from an EMBL/GenBank/DDBJ whole genome shotgun (WGS) entry which is preliminary data.</text>
</comment>
<organism evidence="1 2">
    <name type="scientific">Polytolypa hystricis (strain UAMH7299)</name>
    <dbReference type="NCBI Taxonomy" id="1447883"/>
    <lineage>
        <taxon>Eukaryota</taxon>
        <taxon>Fungi</taxon>
        <taxon>Dikarya</taxon>
        <taxon>Ascomycota</taxon>
        <taxon>Pezizomycotina</taxon>
        <taxon>Eurotiomycetes</taxon>
        <taxon>Eurotiomycetidae</taxon>
        <taxon>Onygenales</taxon>
        <taxon>Onygenales incertae sedis</taxon>
        <taxon>Polytolypa</taxon>
    </lineage>
</organism>